<dbReference type="SUPFAM" id="SSF54909">
    <property type="entry name" value="Dimeric alpha+beta barrel"/>
    <property type="match status" value="1"/>
</dbReference>
<evidence type="ECO:0000256" key="1">
    <source>
        <dbReference type="ARBA" id="ARBA00023015"/>
    </source>
</evidence>
<dbReference type="STRING" id="337701.SAMN05444398_1314"/>
<gene>
    <name evidence="5" type="ORF">SAMN05444398_1314</name>
</gene>
<dbReference type="GO" id="GO:0043565">
    <property type="term" value="F:sequence-specific DNA binding"/>
    <property type="evidence" value="ECO:0007669"/>
    <property type="project" value="InterPro"/>
</dbReference>
<dbReference type="InterPro" id="IPR011991">
    <property type="entry name" value="ArsR-like_HTH"/>
</dbReference>
<dbReference type="InterPro" id="IPR019888">
    <property type="entry name" value="Tscrpt_reg_AsnC-like"/>
</dbReference>
<keyword evidence="6" id="KW-1185">Reference proteome</keyword>
<dbReference type="InterPro" id="IPR000485">
    <property type="entry name" value="AsnC-type_HTH_dom"/>
</dbReference>
<keyword evidence="3" id="KW-0804">Transcription</keyword>
<dbReference type="InterPro" id="IPR036390">
    <property type="entry name" value="WH_DNA-bd_sf"/>
</dbReference>
<organism evidence="5 6">
    <name type="scientific">Roseovarius pacificus</name>
    <dbReference type="NCBI Taxonomy" id="337701"/>
    <lineage>
        <taxon>Bacteria</taxon>
        <taxon>Pseudomonadati</taxon>
        <taxon>Pseudomonadota</taxon>
        <taxon>Alphaproteobacteria</taxon>
        <taxon>Rhodobacterales</taxon>
        <taxon>Roseobacteraceae</taxon>
        <taxon>Roseovarius</taxon>
    </lineage>
</organism>
<dbReference type="Gene3D" id="1.10.10.10">
    <property type="entry name" value="Winged helix-like DNA-binding domain superfamily/Winged helix DNA-binding domain"/>
    <property type="match status" value="1"/>
</dbReference>
<dbReference type="CDD" id="cd00090">
    <property type="entry name" value="HTH_ARSR"/>
    <property type="match status" value="1"/>
</dbReference>
<dbReference type="InterPro" id="IPR036388">
    <property type="entry name" value="WH-like_DNA-bd_sf"/>
</dbReference>
<protein>
    <submittedName>
        <fullName evidence="5">Transcriptional regulator, AsnC family</fullName>
    </submittedName>
</protein>
<reference evidence="5 6" key="1">
    <citation type="submission" date="2016-11" db="EMBL/GenBank/DDBJ databases">
        <authorList>
            <person name="Jaros S."/>
            <person name="Januszkiewicz K."/>
            <person name="Wedrychowicz H."/>
        </authorList>
    </citation>
    <scope>NUCLEOTIDE SEQUENCE [LARGE SCALE GENOMIC DNA]</scope>
    <source>
        <strain evidence="5 6">DSM 29589</strain>
    </source>
</reference>
<proteinExistence type="predicted"/>
<keyword evidence="1" id="KW-0805">Transcription regulation</keyword>
<dbReference type="Gene3D" id="3.30.70.920">
    <property type="match status" value="1"/>
</dbReference>
<dbReference type="SMART" id="SM00344">
    <property type="entry name" value="HTH_ASNC"/>
    <property type="match status" value="1"/>
</dbReference>
<dbReference type="PRINTS" id="PR00033">
    <property type="entry name" value="HTHASNC"/>
</dbReference>
<dbReference type="GO" id="GO:0006355">
    <property type="term" value="P:regulation of DNA-templated transcription"/>
    <property type="evidence" value="ECO:0007669"/>
    <property type="project" value="UniProtKB-ARBA"/>
</dbReference>
<evidence type="ECO:0000313" key="6">
    <source>
        <dbReference type="Proteomes" id="UP000183974"/>
    </source>
</evidence>
<dbReference type="Pfam" id="PF13412">
    <property type="entry name" value="HTH_24"/>
    <property type="match status" value="1"/>
</dbReference>
<dbReference type="FunFam" id="1.10.10.10:FF:000186">
    <property type="entry name" value="AsnC family transcriptional regulator"/>
    <property type="match status" value="1"/>
</dbReference>
<dbReference type="Proteomes" id="UP000183974">
    <property type="component" value="Unassembled WGS sequence"/>
</dbReference>
<evidence type="ECO:0000256" key="2">
    <source>
        <dbReference type="ARBA" id="ARBA00023125"/>
    </source>
</evidence>
<dbReference type="InterPro" id="IPR019885">
    <property type="entry name" value="Tscrpt_reg_HTH_AsnC-type_CS"/>
</dbReference>
<dbReference type="AlphaFoldDB" id="A0A1M7KM83"/>
<dbReference type="InterPro" id="IPR011008">
    <property type="entry name" value="Dimeric_a/b-barrel"/>
</dbReference>
<dbReference type="EMBL" id="FRBR01000031">
    <property type="protein sequence ID" value="SHM66270.1"/>
    <property type="molecule type" value="Genomic_DNA"/>
</dbReference>
<feature type="domain" description="HTH asnC-type" evidence="4">
    <location>
        <begin position="6"/>
        <end position="67"/>
    </location>
</feature>
<keyword evidence="2" id="KW-0238">DNA-binding</keyword>
<evidence type="ECO:0000256" key="3">
    <source>
        <dbReference type="ARBA" id="ARBA00023163"/>
    </source>
</evidence>
<dbReference type="PANTHER" id="PTHR30154:SF34">
    <property type="entry name" value="TRANSCRIPTIONAL REGULATOR AZLB"/>
    <property type="match status" value="1"/>
</dbReference>
<dbReference type="SUPFAM" id="SSF46785">
    <property type="entry name" value="Winged helix' DNA-binding domain"/>
    <property type="match status" value="1"/>
</dbReference>
<dbReference type="InterPro" id="IPR019887">
    <property type="entry name" value="Tscrpt_reg_AsnC/Lrp_C"/>
</dbReference>
<dbReference type="GO" id="GO:0005829">
    <property type="term" value="C:cytosol"/>
    <property type="evidence" value="ECO:0007669"/>
    <property type="project" value="TreeGrafter"/>
</dbReference>
<dbReference type="OrthoDB" id="9803143at2"/>
<dbReference type="PANTHER" id="PTHR30154">
    <property type="entry name" value="LEUCINE-RESPONSIVE REGULATORY PROTEIN"/>
    <property type="match status" value="1"/>
</dbReference>
<dbReference type="RefSeq" id="WP_073038125.1">
    <property type="nucleotide sequence ID" value="NZ_BMLR01000032.1"/>
</dbReference>
<evidence type="ECO:0000313" key="5">
    <source>
        <dbReference type="EMBL" id="SHM66270.1"/>
    </source>
</evidence>
<accession>A0A1M7KM83</accession>
<dbReference type="PROSITE" id="PS50956">
    <property type="entry name" value="HTH_ASNC_2"/>
    <property type="match status" value="1"/>
</dbReference>
<sequence length="157" mass="17614">MPRTELDQTDAKILAELQKDARQSNVELAKRIGLSPSPCLARVRALEKSGVIGRYVALVDPDTVGLGVSVFIQVTLERQVERALEAFEAKMHAFPEVMECYLMTGDSDYLVRILVRDNSEVERFIVQKISTIEGVANIKSSFALKQVKYKTEINVTR</sequence>
<name>A0A1M7KM83_9RHOB</name>
<dbReference type="GO" id="GO:0043200">
    <property type="term" value="P:response to amino acid"/>
    <property type="evidence" value="ECO:0007669"/>
    <property type="project" value="TreeGrafter"/>
</dbReference>
<dbReference type="PROSITE" id="PS00519">
    <property type="entry name" value="HTH_ASNC_1"/>
    <property type="match status" value="1"/>
</dbReference>
<evidence type="ECO:0000259" key="4">
    <source>
        <dbReference type="PROSITE" id="PS50956"/>
    </source>
</evidence>
<dbReference type="Pfam" id="PF01037">
    <property type="entry name" value="AsnC_trans_reg"/>
    <property type="match status" value="1"/>
</dbReference>